<sequence>MALEEDADRSLTTKYILMTERLKGNQLEGRKLKLKACAPGTKKEPIDPIDPIDHDVIEQFCDALKRNTSFKGYLDISHNDLNETCLFHILCSVYESKNITGMNLRGNKITNMLFNKILLILESNNLEYINVQNTELNNQQIKNIIFCSLNRRLKFMKLSFLNLDTFQFLVEYLRDNDSVEKLHFFMSYGHQMNSSRTQDDENIANNFENYVHVRYRQARYCPYYMGHTHRGFLPPVVKKKSAFSLRHIRTVLLPPFLAPPQNLKNALKEFLDVIENKANVKEVRCEIDFHDQEVDEMVCFIHAACERHRRMEGDDQGLLENGMQITSSEKMLLLMPDIDGCG</sequence>
<reference evidence="1 2" key="1">
    <citation type="submission" date="2011-08" db="EMBL/GenBank/DDBJ databases">
        <title>The Genome Sequence of Plasmodium vivax India VII.</title>
        <authorList>
            <consortium name="The Broad Institute Genome Sequencing Platform"/>
            <consortium name="The Broad Institute Genome Sequencing Center for Infectious Disease"/>
            <person name="Neafsey D."/>
            <person name="Carlton J."/>
            <person name="Barnwell J."/>
            <person name="Collins W."/>
            <person name="Escalante A."/>
            <person name="Mullikin J."/>
            <person name="Saul A."/>
            <person name="Guigo R."/>
            <person name="Camara F."/>
            <person name="Young S.K."/>
            <person name="Zeng Q."/>
            <person name="Gargeya S."/>
            <person name="Fitzgerald M."/>
            <person name="Haas B."/>
            <person name="Abouelleil A."/>
            <person name="Alvarado L."/>
            <person name="Arachchi H.M."/>
            <person name="Berlin A."/>
            <person name="Brown A."/>
            <person name="Chapman S.B."/>
            <person name="Chen Z."/>
            <person name="Dunbar C."/>
            <person name="Freedman E."/>
            <person name="Gearin G."/>
            <person name="Gellesch M."/>
            <person name="Goldberg J."/>
            <person name="Griggs A."/>
            <person name="Gujja S."/>
            <person name="Heiman D."/>
            <person name="Howarth C."/>
            <person name="Larson L."/>
            <person name="Lui A."/>
            <person name="MacDonald P.J.P."/>
            <person name="Montmayeur A."/>
            <person name="Murphy C."/>
            <person name="Neiman D."/>
            <person name="Pearson M."/>
            <person name="Priest M."/>
            <person name="Roberts A."/>
            <person name="Saif S."/>
            <person name="Shea T."/>
            <person name="Shenoy N."/>
            <person name="Sisk P."/>
            <person name="Stolte C."/>
            <person name="Sykes S."/>
            <person name="Wortman J."/>
            <person name="Nusbaum C."/>
            <person name="Birren B."/>
        </authorList>
    </citation>
    <scope>NUCLEOTIDE SEQUENCE [LARGE SCALE GENOMIC DNA]</scope>
    <source>
        <strain evidence="1 2">India VII</strain>
    </source>
</reference>
<dbReference type="Gene3D" id="3.80.10.10">
    <property type="entry name" value="Ribonuclease Inhibitor"/>
    <property type="match status" value="1"/>
</dbReference>
<organism evidence="1 2">
    <name type="scientific">Plasmodium vivax India VII</name>
    <dbReference type="NCBI Taxonomy" id="1077284"/>
    <lineage>
        <taxon>Eukaryota</taxon>
        <taxon>Sar</taxon>
        <taxon>Alveolata</taxon>
        <taxon>Apicomplexa</taxon>
        <taxon>Aconoidasida</taxon>
        <taxon>Haemosporida</taxon>
        <taxon>Plasmodiidae</taxon>
        <taxon>Plasmodium</taxon>
        <taxon>Plasmodium (Plasmodium)</taxon>
    </lineage>
</organism>
<dbReference type="OrthoDB" id="371675at2759"/>
<dbReference type="SUPFAM" id="SSF52047">
    <property type="entry name" value="RNI-like"/>
    <property type="match status" value="1"/>
</dbReference>
<evidence type="ECO:0000313" key="1">
    <source>
        <dbReference type="EMBL" id="KMZ77467.1"/>
    </source>
</evidence>
<gene>
    <name evidence="1" type="ORF">PVIIG_01437</name>
</gene>
<dbReference type="EMBL" id="KQ234389">
    <property type="protein sequence ID" value="KMZ77467.1"/>
    <property type="molecule type" value="Genomic_DNA"/>
</dbReference>
<proteinExistence type="predicted"/>
<accession>A0A0J9S5Y9</accession>
<dbReference type="AlphaFoldDB" id="A0A0J9S5Y9"/>
<dbReference type="InterPro" id="IPR032675">
    <property type="entry name" value="LRR_dom_sf"/>
</dbReference>
<name>A0A0J9S5Y9_PLAVI</name>
<protein>
    <submittedName>
        <fullName evidence="1">Uncharacterized protein</fullName>
    </submittedName>
</protein>
<dbReference type="Proteomes" id="UP000053562">
    <property type="component" value="Unassembled WGS sequence"/>
</dbReference>
<evidence type="ECO:0000313" key="2">
    <source>
        <dbReference type="Proteomes" id="UP000053562"/>
    </source>
</evidence>